<name>A0A9P6C2M8_9AGAR</name>
<proteinExistence type="predicted"/>
<keyword evidence="1" id="KW-0472">Membrane</keyword>
<dbReference type="OrthoDB" id="3357408at2759"/>
<evidence type="ECO:0000313" key="3">
    <source>
        <dbReference type="Proteomes" id="UP000807342"/>
    </source>
</evidence>
<accession>A0A9P6C2M8</accession>
<organism evidence="2 3">
    <name type="scientific">Macrolepiota fuliginosa MF-IS2</name>
    <dbReference type="NCBI Taxonomy" id="1400762"/>
    <lineage>
        <taxon>Eukaryota</taxon>
        <taxon>Fungi</taxon>
        <taxon>Dikarya</taxon>
        <taxon>Basidiomycota</taxon>
        <taxon>Agaricomycotina</taxon>
        <taxon>Agaricomycetes</taxon>
        <taxon>Agaricomycetidae</taxon>
        <taxon>Agaricales</taxon>
        <taxon>Agaricineae</taxon>
        <taxon>Agaricaceae</taxon>
        <taxon>Macrolepiota</taxon>
    </lineage>
</organism>
<dbReference type="Proteomes" id="UP000807342">
    <property type="component" value="Unassembled WGS sequence"/>
</dbReference>
<evidence type="ECO:0000313" key="2">
    <source>
        <dbReference type="EMBL" id="KAF9446498.1"/>
    </source>
</evidence>
<feature type="transmembrane region" description="Helical" evidence="1">
    <location>
        <begin position="170"/>
        <end position="196"/>
    </location>
</feature>
<evidence type="ECO:0000256" key="1">
    <source>
        <dbReference type="SAM" id="Phobius"/>
    </source>
</evidence>
<gene>
    <name evidence="2" type="ORF">P691DRAFT_803873</name>
</gene>
<dbReference type="EMBL" id="MU151242">
    <property type="protein sequence ID" value="KAF9446498.1"/>
    <property type="molecule type" value="Genomic_DNA"/>
</dbReference>
<keyword evidence="3" id="KW-1185">Reference proteome</keyword>
<reference evidence="2" key="1">
    <citation type="submission" date="2020-11" db="EMBL/GenBank/DDBJ databases">
        <authorList>
            <consortium name="DOE Joint Genome Institute"/>
            <person name="Ahrendt S."/>
            <person name="Riley R."/>
            <person name="Andreopoulos W."/>
            <person name="Labutti K."/>
            <person name="Pangilinan J."/>
            <person name="Ruiz-Duenas F.J."/>
            <person name="Barrasa J.M."/>
            <person name="Sanchez-Garcia M."/>
            <person name="Camarero S."/>
            <person name="Miyauchi S."/>
            <person name="Serrano A."/>
            <person name="Linde D."/>
            <person name="Babiker R."/>
            <person name="Drula E."/>
            <person name="Ayuso-Fernandez I."/>
            <person name="Pacheco R."/>
            <person name="Padilla G."/>
            <person name="Ferreira P."/>
            <person name="Barriuso J."/>
            <person name="Kellner H."/>
            <person name="Castanera R."/>
            <person name="Alfaro M."/>
            <person name="Ramirez L."/>
            <person name="Pisabarro A.G."/>
            <person name="Kuo A."/>
            <person name="Tritt A."/>
            <person name="Lipzen A."/>
            <person name="He G."/>
            <person name="Yan M."/>
            <person name="Ng V."/>
            <person name="Cullen D."/>
            <person name="Martin F."/>
            <person name="Rosso M.-N."/>
            <person name="Henrissat B."/>
            <person name="Hibbett D."/>
            <person name="Martinez A.T."/>
            <person name="Grigoriev I.V."/>
        </authorList>
    </citation>
    <scope>NUCLEOTIDE SEQUENCE</scope>
    <source>
        <strain evidence="2">MF-IS2</strain>
    </source>
</reference>
<comment type="caution">
    <text evidence="2">The sequence shown here is derived from an EMBL/GenBank/DDBJ whole genome shotgun (WGS) entry which is preliminary data.</text>
</comment>
<feature type="transmembrane region" description="Helical" evidence="1">
    <location>
        <begin position="12"/>
        <end position="36"/>
    </location>
</feature>
<feature type="transmembrane region" description="Helical" evidence="1">
    <location>
        <begin position="95"/>
        <end position="115"/>
    </location>
</feature>
<feature type="transmembrane region" description="Helical" evidence="1">
    <location>
        <begin position="48"/>
        <end position="75"/>
    </location>
</feature>
<keyword evidence="1" id="KW-1133">Transmembrane helix</keyword>
<protein>
    <submittedName>
        <fullName evidence="2">Uncharacterized protein</fullName>
    </submittedName>
</protein>
<feature type="transmembrane region" description="Helical" evidence="1">
    <location>
        <begin position="127"/>
        <end position="150"/>
    </location>
</feature>
<sequence>MTDAVPTHKEIPILLTASLTFGVSLCTLGHCVRWLIYSDEGWSFRKRIHWVSVVISFLIFSLNVVSLGLTCWRLEDAVFHLESRWGNADHYSPSWVAIVNCTATNSTALLADYILIYRCWHVYNKTLAIIVFPIVLWIGGTVCAALQTYLLVAQANGSNITPFSWGPVTAFGPGIVLLPFLASTAVLNAYSTFVLIHRIHKVTKQTQGFNSTRNFRYIIRILAESGFLYLSVTLGHFIAWLTTNAMAIEVLSTLNVPVISIAFHLVIIRSAQNRIEVDRKALCISTLRFNPVTVTSRANSILRADNEKGA</sequence>
<keyword evidence="1" id="KW-0812">Transmembrane</keyword>
<feature type="transmembrane region" description="Helical" evidence="1">
    <location>
        <begin position="217"/>
        <end position="239"/>
    </location>
</feature>
<dbReference type="AlphaFoldDB" id="A0A9P6C2M8"/>
<feature type="transmembrane region" description="Helical" evidence="1">
    <location>
        <begin position="245"/>
        <end position="267"/>
    </location>
</feature>